<dbReference type="InterPro" id="IPR038332">
    <property type="entry name" value="PPE_sf"/>
</dbReference>
<reference evidence="3 4" key="1">
    <citation type="submission" date="2017-02" db="EMBL/GenBank/DDBJ databases">
        <title>The new phylogeny of genus Mycobacterium.</title>
        <authorList>
            <person name="Tortoli E."/>
            <person name="Trovato A."/>
            <person name="Cirillo D.M."/>
        </authorList>
    </citation>
    <scope>NUCLEOTIDE SEQUENCE [LARGE SCALE GENOMIC DNA]</scope>
    <source>
        <strain evidence="3 4">DSM 44049</strain>
    </source>
</reference>
<comment type="caution">
    <text evidence="3">The sequence shown here is derived from an EMBL/GenBank/DDBJ whole genome shotgun (WGS) entry which is preliminary data.</text>
</comment>
<feature type="transmembrane region" description="Helical" evidence="1">
    <location>
        <begin position="131"/>
        <end position="152"/>
    </location>
</feature>
<proteinExistence type="predicted"/>
<feature type="domain" description="PE" evidence="2">
    <location>
        <begin position="1"/>
        <end position="84"/>
    </location>
</feature>
<evidence type="ECO:0000313" key="3">
    <source>
        <dbReference type="EMBL" id="ORA93395.1"/>
    </source>
</evidence>
<accession>A0A1E3SHC6</accession>
<sequence>MAEAATNLDAIGSALNEAHLVAAGPTVTVAPAAADEVSVGIAQLFSGFGQEYQALARQTAQFHEDFAQHLIAGAGMYAGAEATNVDLLGPLAPLVESLFMGSGLQEAIDNLLRNALGLLEFSIAALLDVSFVVFVVTLFWFWIFVIAGLTLVERFVP</sequence>
<evidence type="ECO:0000256" key="1">
    <source>
        <dbReference type="SAM" id="Phobius"/>
    </source>
</evidence>
<keyword evidence="4" id="KW-1185">Reference proteome</keyword>
<dbReference type="Pfam" id="PF00934">
    <property type="entry name" value="PE"/>
    <property type="match status" value="1"/>
</dbReference>
<dbReference type="SUPFAM" id="SSF140459">
    <property type="entry name" value="PE/PPE dimer-like"/>
    <property type="match status" value="1"/>
</dbReference>
<dbReference type="Gene3D" id="1.10.287.850">
    <property type="entry name" value="HP0062-like domain"/>
    <property type="match status" value="1"/>
</dbReference>
<dbReference type="STRING" id="28445.BHQ20_08750"/>
<dbReference type="RefSeq" id="WP_069418720.1">
    <property type="nucleotide sequence ID" value="NZ_CBCRZH010000051.1"/>
</dbReference>
<keyword evidence="1" id="KW-0812">Transmembrane</keyword>
<dbReference type="EMBL" id="MVHT01000144">
    <property type="protein sequence ID" value="ORA93395.1"/>
    <property type="molecule type" value="Genomic_DNA"/>
</dbReference>
<name>A0A1E3SHC6_MYCIE</name>
<keyword evidence="1" id="KW-0472">Membrane</keyword>
<evidence type="ECO:0000313" key="4">
    <source>
        <dbReference type="Proteomes" id="UP000192739"/>
    </source>
</evidence>
<keyword evidence="1" id="KW-1133">Transmembrane helix</keyword>
<gene>
    <name evidence="3" type="ORF">BST27_28905</name>
</gene>
<organism evidence="3 4">
    <name type="scientific">Mycobacterium intermedium</name>
    <dbReference type="NCBI Taxonomy" id="28445"/>
    <lineage>
        <taxon>Bacteria</taxon>
        <taxon>Bacillati</taxon>
        <taxon>Actinomycetota</taxon>
        <taxon>Actinomycetes</taxon>
        <taxon>Mycobacteriales</taxon>
        <taxon>Mycobacteriaceae</taxon>
        <taxon>Mycobacterium</taxon>
        <taxon>Mycobacterium simiae complex</taxon>
    </lineage>
</organism>
<dbReference type="InterPro" id="IPR000084">
    <property type="entry name" value="PE-PGRS_N"/>
</dbReference>
<dbReference type="Proteomes" id="UP000192739">
    <property type="component" value="Unassembled WGS sequence"/>
</dbReference>
<protein>
    <submittedName>
        <fullName evidence="3">PE family protein</fullName>
    </submittedName>
</protein>
<dbReference type="AlphaFoldDB" id="A0A1E3SHC6"/>
<evidence type="ECO:0000259" key="2">
    <source>
        <dbReference type="Pfam" id="PF00934"/>
    </source>
</evidence>